<dbReference type="AlphaFoldDB" id="A0AA38S8E9"/>
<keyword evidence="4" id="KW-1185">Reference proteome</keyword>
<evidence type="ECO:0000313" key="3">
    <source>
        <dbReference type="EMBL" id="KAJ9164972.1"/>
    </source>
</evidence>
<dbReference type="PANTHER" id="PTHR36223">
    <property type="entry name" value="BETA-LACTAMASE-TYPE TRANSPEPTIDASE FOLD DOMAIN CONTAINING PROTEIN"/>
    <property type="match status" value="1"/>
</dbReference>
<evidence type="ECO:0000259" key="2">
    <source>
        <dbReference type="Pfam" id="PF25534"/>
    </source>
</evidence>
<accession>A0AA38S8E9</accession>
<dbReference type="InterPro" id="IPR057678">
    <property type="entry name" value="DUF7918"/>
</dbReference>
<organism evidence="3 4">
    <name type="scientific">Coniochaeta hoffmannii</name>
    <dbReference type="NCBI Taxonomy" id="91930"/>
    <lineage>
        <taxon>Eukaryota</taxon>
        <taxon>Fungi</taxon>
        <taxon>Dikarya</taxon>
        <taxon>Ascomycota</taxon>
        <taxon>Pezizomycotina</taxon>
        <taxon>Sordariomycetes</taxon>
        <taxon>Sordariomycetidae</taxon>
        <taxon>Coniochaetales</taxon>
        <taxon>Coniochaetaceae</taxon>
        <taxon>Coniochaeta</taxon>
    </lineage>
</organism>
<gene>
    <name evidence="3" type="ORF">NKR19_g819</name>
</gene>
<dbReference type="PANTHER" id="PTHR36223:SF1">
    <property type="entry name" value="TRANSCRIPTION ELONGATION FACTOR EAF N-TERMINAL DOMAIN-CONTAINING PROTEIN"/>
    <property type="match status" value="1"/>
</dbReference>
<protein>
    <recommendedName>
        <fullName evidence="2">DUF7918 domain-containing protein</fullName>
    </recommendedName>
</protein>
<evidence type="ECO:0000256" key="1">
    <source>
        <dbReference type="SAM" id="MobiDB-lite"/>
    </source>
</evidence>
<dbReference type="Proteomes" id="UP001174691">
    <property type="component" value="Unassembled WGS sequence"/>
</dbReference>
<proteinExistence type="predicted"/>
<dbReference type="Pfam" id="PF25534">
    <property type="entry name" value="DUF7918"/>
    <property type="match status" value="1"/>
</dbReference>
<reference evidence="3" key="1">
    <citation type="submission" date="2022-07" db="EMBL/GenBank/DDBJ databases">
        <title>Fungi with potential for degradation of polypropylene.</title>
        <authorList>
            <person name="Gostincar C."/>
        </authorList>
    </citation>
    <scope>NUCLEOTIDE SEQUENCE</scope>
    <source>
        <strain evidence="3">EXF-13287</strain>
    </source>
</reference>
<sequence length="312" mass="34622">MTVIEDLGLSVSVHVNGEALVEYDDLDVTPDTKYPNSRIVSRYIESKDNTEYHIACQVLPQHTWLSGESKRRVSFHAYTDGKWQCATPYAKGHQSRQVVGLLAGPITRPHGAADEILTNFKFNSVTTVDVMDRDAIKEDMKAAASLGVIRVEVWRCLDAGSSQAPTENGGLSKFSVAEKALKGRSISHGTAFSPPVKLPAQKWHKNEKLGGQPYAIFLFKYRSKDALRNEMVIPRTPSPEPAPKGIAGLSQEEINRLAEERLAEIKKEKKPVIKRDFDEVYDLTGGDGDGSPRPIKVLRRRKAPETVDLSED</sequence>
<evidence type="ECO:0000313" key="4">
    <source>
        <dbReference type="Proteomes" id="UP001174691"/>
    </source>
</evidence>
<dbReference type="EMBL" id="JANBVN010000007">
    <property type="protein sequence ID" value="KAJ9164972.1"/>
    <property type="molecule type" value="Genomic_DNA"/>
</dbReference>
<comment type="caution">
    <text evidence="3">The sequence shown here is derived from an EMBL/GenBank/DDBJ whole genome shotgun (WGS) entry which is preliminary data.</text>
</comment>
<feature type="domain" description="DUF7918" evidence="2">
    <location>
        <begin position="8"/>
        <end position="236"/>
    </location>
</feature>
<name>A0AA38S8E9_9PEZI</name>
<feature type="region of interest" description="Disordered" evidence="1">
    <location>
        <begin position="280"/>
        <end position="312"/>
    </location>
</feature>